<gene>
    <name evidence="2" type="ORF">CQW29_16150</name>
</gene>
<keyword evidence="3" id="KW-1185">Reference proteome</keyword>
<feature type="transmembrane region" description="Helical" evidence="1">
    <location>
        <begin position="37"/>
        <end position="56"/>
    </location>
</feature>
<dbReference type="OrthoDB" id="6630452at2"/>
<dbReference type="RefSeq" id="WP_105593758.1">
    <property type="nucleotide sequence ID" value="NZ_PDET01000011.1"/>
</dbReference>
<accession>A0A2S9I9B0</accession>
<protein>
    <submittedName>
        <fullName evidence="2">Uncharacterized protein</fullName>
    </submittedName>
</protein>
<proteinExistence type="predicted"/>
<evidence type="ECO:0000313" key="2">
    <source>
        <dbReference type="EMBL" id="PRD14393.1"/>
    </source>
</evidence>
<comment type="caution">
    <text evidence="2">The sequence shown here is derived from an EMBL/GenBank/DDBJ whole genome shotgun (WGS) entry which is preliminary data.</text>
</comment>
<keyword evidence="1" id="KW-1133">Transmembrane helix</keyword>
<evidence type="ECO:0000313" key="3">
    <source>
        <dbReference type="Proteomes" id="UP000239181"/>
    </source>
</evidence>
<dbReference type="AlphaFoldDB" id="A0A2S9I9B0"/>
<keyword evidence="1" id="KW-0812">Transmembrane</keyword>
<reference evidence="2 3" key="1">
    <citation type="submission" date="2017-10" db="EMBL/GenBank/DDBJ databases">
        <title>Draft genome of two endophytic bacteria isolated from 'guarana' Paullinia cupana (Mart.) Ducke.</title>
        <authorList>
            <person name="Siqueira K.A."/>
            <person name="Liotti R.G."/>
            <person name="Mendes T.A."/>
            <person name="Soares M.A."/>
        </authorList>
    </citation>
    <scope>NUCLEOTIDE SEQUENCE [LARGE SCALE GENOMIC DNA]</scope>
    <source>
        <strain evidence="2 3">342</strain>
    </source>
</reference>
<dbReference type="EMBL" id="PDET01000011">
    <property type="protein sequence ID" value="PRD14393.1"/>
    <property type="molecule type" value="Genomic_DNA"/>
</dbReference>
<feature type="transmembrane region" description="Helical" evidence="1">
    <location>
        <begin position="68"/>
        <end position="92"/>
    </location>
</feature>
<dbReference type="Proteomes" id="UP000239181">
    <property type="component" value="Unassembled WGS sequence"/>
</dbReference>
<name>A0A2S9I9B0_9GAMM</name>
<evidence type="ECO:0000256" key="1">
    <source>
        <dbReference type="SAM" id="Phobius"/>
    </source>
</evidence>
<sequence length="105" mass="12215">MRIYWTIKSIPELSGLPREVRKKNYNEALRSLKTHRAFWAGGLVYIAVLLSVSYLLEMLYTGDKSGPWSFLRLIIATIPASLIWTQINIHLLRKHYKSLLSRQAE</sequence>
<keyword evidence="1" id="KW-0472">Membrane</keyword>
<organism evidence="2 3">
    <name type="scientific">Pantoea coffeiphila</name>
    <dbReference type="NCBI Taxonomy" id="1465635"/>
    <lineage>
        <taxon>Bacteria</taxon>
        <taxon>Pseudomonadati</taxon>
        <taxon>Pseudomonadota</taxon>
        <taxon>Gammaproteobacteria</taxon>
        <taxon>Enterobacterales</taxon>
        <taxon>Erwiniaceae</taxon>
        <taxon>Pantoea</taxon>
    </lineage>
</organism>